<proteinExistence type="predicted"/>
<dbReference type="FunFam" id="3.40.50.300:FF:001638">
    <property type="entry name" value="NACHT and WD40 domain protein"/>
    <property type="match status" value="1"/>
</dbReference>
<dbReference type="PANTHER" id="PTHR10622">
    <property type="entry name" value="HET DOMAIN-CONTAINING PROTEIN"/>
    <property type="match status" value="1"/>
</dbReference>
<dbReference type="SUPFAM" id="SSF50978">
    <property type="entry name" value="WD40 repeat-like"/>
    <property type="match status" value="1"/>
</dbReference>
<dbReference type="InterPro" id="IPR027417">
    <property type="entry name" value="P-loop_NTPase"/>
</dbReference>
<reference evidence="4 5" key="1">
    <citation type="journal article" date="2018" name="Front. Microbiol.">
        <title>Genome-Wide Analysis of Corynespora cassiicola Leaf Fall Disease Putative Effectors.</title>
        <authorList>
            <person name="Lopez D."/>
            <person name="Ribeiro S."/>
            <person name="Label P."/>
            <person name="Fumanal B."/>
            <person name="Venisse J.S."/>
            <person name="Kohler A."/>
            <person name="de Oliveira R.R."/>
            <person name="Labutti K."/>
            <person name="Lipzen A."/>
            <person name="Lail K."/>
            <person name="Bauer D."/>
            <person name="Ohm R.A."/>
            <person name="Barry K.W."/>
            <person name="Spatafora J."/>
            <person name="Grigoriev I.V."/>
            <person name="Martin F.M."/>
            <person name="Pujade-Renaud V."/>
        </authorList>
    </citation>
    <scope>NUCLEOTIDE SEQUENCE [LARGE SCALE GENOMIC DNA]</scope>
    <source>
        <strain evidence="4 5">Philippines</strain>
    </source>
</reference>
<dbReference type="PROSITE" id="PS50837">
    <property type="entry name" value="NACHT"/>
    <property type="match status" value="1"/>
</dbReference>
<evidence type="ECO:0000259" key="3">
    <source>
        <dbReference type="PROSITE" id="PS50837"/>
    </source>
</evidence>
<dbReference type="InterPro" id="IPR010730">
    <property type="entry name" value="HET"/>
</dbReference>
<dbReference type="AlphaFoldDB" id="A0A2T2MZN3"/>
<feature type="domain" description="NACHT" evidence="3">
    <location>
        <begin position="297"/>
        <end position="443"/>
    </location>
</feature>
<protein>
    <submittedName>
        <fullName evidence="4">HET-domain-containing protein</fullName>
    </submittedName>
</protein>
<feature type="repeat" description="WD" evidence="2">
    <location>
        <begin position="828"/>
        <end position="869"/>
    </location>
</feature>
<dbReference type="Gene3D" id="3.40.50.300">
    <property type="entry name" value="P-loop containing nucleotide triphosphate hydrolases"/>
    <property type="match status" value="1"/>
</dbReference>
<dbReference type="PROSITE" id="PS50082">
    <property type="entry name" value="WD_REPEATS_2"/>
    <property type="match status" value="1"/>
</dbReference>
<dbReference type="OrthoDB" id="538223at2759"/>
<evidence type="ECO:0000256" key="1">
    <source>
        <dbReference type="ARBA" id="ARBA00022737"/>
    </source>
</evidence>
<organism evidence="4 5">
    <name type="scientific">Corynespora cassiicola Philippines</name>
    <dbReference type="NCBI Taxonomy" id="1448308"/>
    <lineage>
        <taxon>Eukaryota</taxon>
        <taxon>Fungi</taxon>
        <taxon>Dikarya</taxon>
        <taxon>Ascomycota</taxon>
        <taxon>Pezizomycotina</taxon>
        <taxon>Dothideomycetes</taxon>
        <taxon>Pleosporomycetidae</taxon>
        <taxon>Pleosporales</taxon>
        <taxon>Corynesporascaceae</taxon>
        <taxon>Corynespora</taxon>
    </lineage>
</organism>
<evidence type="ECO:0000256" key="2">
    <source>
        <dbReference type="PROSITE-ProRule" id="PRU00221"/>
    </source>
</evidence>
<dbReference type="InterPro" id="IPR015943">
    <property type="entry name" value="WD40/YVTN_repeat-like_dom_sf"/>
</dbReference>
<dbReference type="Proteomes" id="UP000240883">
    <property type="component" value="Unassembled WGS sequence"/>
</dbReference>
<accession>A0A2T2MZN3</accession>
<dbReference type="InterPro" id="IPR056884">
    <property type="entry name" value="NPHP3-like_N"/>
</dbReference>
<keyword evidence="1" id="KW-0677">Repeat</keyword>
<dbReference type="SMART" id="SM00320">
    <property type="entry name" value="WD40"/>
    <property type="match status" value="1"/>
</dbReference>
<evidence type="ECO:0000313" key="5">
    <source>
        <dbReference type="Proteomes" id="UP000240883"/>
    </source>
</evidence>
<dbReference type="InterPro" id="IPR007111">
    <property type="entry name" value="NACHT_NTPase"/>
</dbReference>
<dbReference type="PROSITE" id="PS50294">
    <property type="entry name" value="WD_REPEATS_REGION"/>
    <property type="match status" value="1"/>
</dbReference>
<keyword evidence="2" id="KW-0853">WD repeat</keyword>
<dbReference type="STRING" id="1448308.A0A2T2MZN3"/>
<name>A0A2T2MZN3_CORCC</name>
<dbReference type="PANTHER" id="PTHR10622:SF13">
    <property type="entry name" value="NACHT DOMAIN-CONTAINING PROTEIN"/>
    <property type="match status" value="1"/>
</dbReference>
<dbReference type="InterPro" id="IPR001680">
    <property type="entry name" value="WD40_rpt"/>
</dbReference>
<evidence type="ECO:0000313" key="4">
    <source>
        <dbReference type="EMBL" id="PSN58652.1"/>
    </source>
</evidence>
<dbReference type="InterPro" id="IPR036322">
    <property type="entry name" value="WD40_repeat_dom_sf"/>
</dbReference>
<dbReference type="Pfam" id="PF06985">
    <property type="entry name" value="HET"/>
    <property type="match status" value="1"/>
</dbReference>
<dbReference type="Pfam" id="PF24883">
    <property type="entry name" value="NPHP3_N"/>
    <property type="match status" value="1"/>
</dbReference>
<dbReference type="SUPFAM" id="SSF52540">
    <property type="entry name" value="P-loop containing nucleoside triphosphate hydrolases"/>
    <property type="match status" value="1"/>
</dbReference>
<dbReference type="Pfam" id="PF00400">
    <property type="entry name" value="WD40"/>
    <property type="match status" value="1"/>
</dbReference>
<dbReference type="EMBL" id="KZ678230">
    <property type="protein sequence ID" value="PSN58652.1"/>
    <property type="molecule type" value="Genomic_DNA"/>
</dbReference>
<keyword evidence="5" id="KW-1185">Reference proteome</keyword>
<dbReference type="Gene3D" id="2.130.10.10">
    <property type="entry name" value="YVTN repeat-like/Quinoprotein amine dehydrogenase"/>
    <property type="match status" value="1"/>
</dbReference>
<gene>
    <name evidence="4" type="ORF">BS50DRAFT_510027</name>
</gene>
<sequence>MRLLECIGSDEFVLTEDFADKDEIPRYAILSHTWRDGEEVAYDELMSGTGKSKSGYEKIRFCGQQAQRDGLQYFWVDTCCINKADHVELRKAINSMFRWYQNAAKCYVYLSDVSTLKRKADDEVSEHSWEPAFRKSRWFTRGWTLQELLAPASVEFYSRDKKRLGDKLLLRRQIHKITGIPEAALGGASLFQFSVNERLSWMKGRDTKLAEDRAYSLLGIFGVHITSFYDEGADGALRRLLDEVSKLEKCTQDLHLTDPRDDKKRIEETKGGLLGDSYRWIFKNPEFQQWQNDNQGRLLWIKGDPGKGETMLLCGIADELRKSMASTDLLSFFFCQATDSRINNATAVLRGLLYMLVGQQPWLTMHIRKKYDHAGRALFEDANAWVALSEIFTHMLEDPNMNKTYFIIDALDECLASDLPKLLDFIVKTSAVSSRVKWIVSSRNWIEIEKRLAKVEEGEQLSLELNKKSISAAVETFIKQKVFELSKDNTYDDETRDALQQYLLSNAGGTFLWVALVYENLKTVPKRHVIKVLETFPSGLNPPYNRMMQKISDTLDADVCKEILAVAATAYRPTTLDELFTLTEPLEAISKDSVAMKEIISNCGSFLTLRESTVYFVHQSAKDFLSTEAYHDIFPHGRKKYHLDMFSGSLQVMSKALHRDMYGLREVGYPAERIQQPHPDPLAPSQYSVIYWVDHLCDFILTSHGYNREIFQDGGMVDLFLRKKYLYWLEALGLCQSVSKGVVSIMNLAALVQVAHASSLSELVQDAYRFVMYHKVAIESAPLQAYTPALLFSPRRSLVKMLFQEEAPNWIAIAPSVADDWSACLQTLEGHSDSVSSVAFSPDSQRLASASQDKTVKIWDPTSGKCLQTIGVGTYLHSIAFNADGSSLHTDMGTIAVNAPMALSSSNMTDITIAEQPQFQRVALSSDKVWITYNSRNIVWLPPEYRPSVSAVSGTRIGIGVGTGRVWMFSVNFQE</sequence>